<protein>
    <submittedName>
        <fullName evidence="3">Leucine rich repeat-containing protein</fullName>
    </submittedName>
</protein>
<dbReference type="RefSeq" id="WP_072951834.1">
    <property type="nucleotide sequence ID" value="NZ_FRCT01000012.1"/>
</dbReference>
<dbReference type="PANTHER" id="PTHR45661:SF3">
    <property type="entry name" value="IG-LIKE DOMAIN-CONTAINING PROTEIN"/>
    <property type="match status" value="1"/>
</dbReference>
<dbReference type="EMBL" id="FRCT01000012">
    <property type="protein sequence ID" value="SHM75068.1"/>
    <property type="molecule type" value="Genomic_DNA"/>
</dbReference>
<dbReference type="InterPro" id="IPR053139">
    <property type="entry name" value="Surface_bspA-like"/>
</dbReference>
<feature type="region of interest" description="Disordered" evidence="1">
    <location>
        <begin position="608"/>
        <end position="718"/>
    </location>
</feature>
<feature type="compositionally biased region" description="Low complexity" evidence="1">
    <location>
        <begin position="615"/>
        <end position="718"/>
    </location>
</feature>
<dbReference type="Gene3D" id="3.80.10.10">
    <property type="entry name" value="Ribonuclease Inhibitor"/>
    <property type="match status" value="2"/>
</dbReference>
<evidence type="ECO:0000256" key="1">
    <source>
        <dbReference type="SAM" id="MobiDB-lite"/>
    </source>
</evidence>
<gene>
    <name evidence="3" type="ORF">SAMN04487860_11288</name>
</gene>
<evidence type="ECO:0000256" key="2">
    <source>
        <dbReference type="SAM" id="SignalP"/>
    </source>
</evidence>
<feature type="chain" id="PRO_5039647273" evidence="2">
    <location>
        <begin position="26"/>
        <end position="803"/>
    </location>
</feature>
<keyword evidence="2" id="KW-0732">Signal</keyword>
<proteinExistence type="predicted"/>
<evidence type="ECO:0000313" key="3">
    <source>
        <dbReference type="EMBL" id="SHM75068.1"/>
    </source>
</evidence>
<accession>A0A1M7LAP2</accession>
<dbReference type="InterPro" id="IPR026906">
    <property type="entry name" value="LRR_5"/>
</dbReference>
<feature type="region of interest" description="Disordered" evidence="1">
    <location>
        <begin position="475"/>
        <end position="502"/>
    </location>
</feature>
<dbReference type="SUPFAM" id="SSF52058">
    <property type="entry name" value="L domain-like"/>
    <property type="match status" value="2"/>
</dbReference>
<dbReference type="Proteomes" id="UP000184394">
    <property type="component" value="Unassembled WGS sequence"/>
</dbReference>
<dbReference type="Gene3D" id="1.10.1330.10">
    <property type="entry name" value="Dockerin domain"/>
    <property type="match status" value="1"/>
</dbReference>
<organism evidence="3 4">
    <name type="scientific">Ruminococcus flavefaciens</name>
    <dbReference type="NCBI Taxonomy" id="1265"/>
    <lineage>
        <taxon>Bacteria</taxon>
        <taxon>Bacillati</taxon>
        <taxon>Bacillota</taxon>
        <taxon>Clostridia</taxon>
        <taxon>Eubacteriales</taxon>
        <taxon>Oscillospiraceae</taxon>
        <taxon>Ruminococcus</taxon>
    </lineage>
</organism>
<dbReference type="Pfam" id="PF13306">
    <property type="entry name" value="LRR_5"/>
    <property type="match status" value="2"/>
</dbReference>
<sequence>MKKTIKFITSLCISASTFLSPCVFNYGTAANAYTGAINETYLLSSPSKAADSGNCGEGVTWTLDDAGTLTISGKGTVSASAFAENEDIKSAVIKEGITGIGKSAFDSCKGLTSVTMPESLTSIADGAFSGCKNLSSVTMSKPTEIGYDAFGETKWLNDARQKDPLVIVNGILIDGITSSGEVKVPDTVTSIAAGAFNCNENITSVVIPKSVKFIGKIAFGGCMELGSVTIPDTVTSIGEGAFSYTKWIEGKQTEDPLVIVNGILIDGTMSFGDVVIPDTVKSIADSAFVYSMIDSVSIPDTVTSIGNNVFSCCESLASVKLPKSLTVISENMFTGCANLKTLTIPNTVTSIGTNAFDQCTSLEAITVPDSVKSIDDAAFQHCESLRSIKLPASVAKIGSGAFWYTGLETITILNSKCEIDGEATTICNKFNDEDESFGYTGVICGNSGSTAEAYAKKYGYTFKALSAAPETSVTSAKTATTTSTTSKTTSTTSKTSTSTTTAVTSTSAVSTELKADARIVGSWYASSISGRGMEYTPEDDQVVLIFNDDFTYNGYMKERDGSYTETIGSWTSAGNKVIAINGRSRTALVYDPDNDTLTFSSEKETDIYKRGGRLTTSASTTTSAAPKTTTSTTSKTTSTTAKTSTSTTSKTTSTTAKTSTSTTSKTTSTTAKTSTSTTSKTTSTTAKTSTSTTSKTTSTTAKTSTSTTSKTTAPVTTTTANSGKLSVTVWGDVSCNGKIDVVDIVLLNKYLNNPTYTLSDQAKVNADISAPQDKTGKAVDPKGVKLTGADSEEILMLLLKSKG</sequence>
<reference evidence="3 4" key="1">
    <citation type="submission" date="2016-11" db="EMBL/GenBank/DDBJ databases">
        <authorList>
            <person name="Jaros S."/>
            <person name="Januszkiewicz K."/>
            <person name="Wedrychowicz H."/>
        </authorList>
    </citation>
    <scope>NUCLEOTIDE SEQUENCE [LARGE SCALE GENOMIC DNA]</scope>
    <source>
        <strain evidence="3 4">Y1</strain>
    </source>
</reference>
<dbReference type="InterPro" id="IPR036439">
    <property type="entry name" value="Dockerin_dom_sf"/>
</dbReference>
<dbReference type="PANTHER" id="PTHR45661">
    <property type="entry name" value="SURFACE ANTIGEN"/>
    <property type="match status" value="1"/>
</dbReference>
<dbReference type="GO" id="GO:0000272">
    <property type="term" value="P:polysaccharide catabolic process"/>
    <property type="evidence" value="ECO:0007669"/>
    <property type="project" value="InterPro"/>
</dbReference>
<dbReference type="InterPro" id="IPR032675">
    <property type="entry name" value="LRR_dom_sf"/>
</dbReference>
<dbReference type="SUPFAM" id="SSF63446">
    <property type="entry name" value="Type I dockerin domain"/>
    <property type="match status" value="1"/>
</dbReference>
<name>A0A1M7LAP2_RUMFL</name>
<dbReference type="AlphaFoldDB" id="A0A1M7LAP2"/>
<feature type="signal peptide" evidence="2">
    <location>
        <begin position="1"/>
        <end position="25"/>
    </location>
</feature>
<evidence type="ECO:0000313" key="4">
    <source>
        <dbReference type="Proteomes" id="UP000184394"/>
    </source>
</evidence>